<dbReference type="AlphaFoldDB" id="A0A417Z594"/>
<sequence length="313" mass="34529">MLTTIPEAAAPLVQNQLQEVSVTETQVSCVIPTHQRDELCLRAVSSVLKQEIVPVEIIVVDDSGRDPERPSLQAIADLDPRVHVLPFENPSKSAAASRNFGASRASSSVLAFLDDDDYWLPSYLATALIELERSEADFVVTWGAMLTSKGLVHKNWAMETGCRGDDVIAGNPGITGSNFVIRRAVFDRVGGFDSEMVVNDDLDFLIRLLDAGATYSVVSQELVVQDATGAAGSHLSSRGPRQVEGLNRYRAKYASRLTRRQDRILQRQSHIARLVPGTPRPEYARHLVGALVFSYPTDFVQAFKRRMSSARYE</sequence>
<accession>A0A417Z594</accession>
<dbReference type="EMBL" id="QWLM01000007">
    <property type="protein sequence ID" value="RHW45890.1"/>
    <property type="molecule type" value="Genomic_DNA"/>
</dbReference>
<organism evidence="2 3">
    <name type="scientific">Dermacoccus abyssi</name>
    <dbReference type="NCBI Taxonomy" id="322596"/>
    <lineage>
        <taxon>Bacteria</taxon>
        <taxon>Bacillati</taxon>
        <taxon>Actinomycetota</taxon>
        <taxon>Actinomycetes</taxon>
        <taxon>Micrococcales</taxon>
        <taxon>Dermacoccaceae</taxon>
        <taxon>Dermacoccus</taxon>
    </lineage>
</organism>
<dbReference type="InterPro" id="IPR001173">
    <property type="entry name" value="Glyco_trans_2-like"/>
</dbReference>
<dbReference type="GO" id="GO:0016740">
    <property type="term" value="F:transferase activity"/>
    <property type="evidence" value="ECO:0007669"/>
    <property type="project" value="UniProtKB-KW"/>
</dbReference>
<gene>
    <name evidence="2" type="ORF">D1832_07770</name>
</gene>
<reference evidence="2 3" key="1">
    <citation type="submission" date="2018-08" db="EMBL/GenBank/DDBJ databases">
        <title>Whole genome sequence analysis of Dermacoccus abyssi bacteria isolated from Deep Mariana trench Micromonospora spp reveals genes involved in the environmental adaptation and production of secondary metabolites.</title>
        <authorList>
            <person name="Abdel-Mageed W.M."/>
            <person name="Lehri B."/>
            <person name="Nouioui I."/>
            <person name="Goodfellow I."/>
            <person name="Jaspars M."/>
            <person name="Karlyshev A."/>
        </authorList>
    </citation>
    <scope>NUCLEOTIDE SEQUENCE [LARGE SCALE GENOMIC DNA]</scope>
    <source>
        <strain evidence="2 3">MT1.1</strain>
    </source>
</reference>
<evidence type="ECO:0000313" key="2">
    <source>
        <dbReference type="EMBL" id="RHW45890.1"/>
    </source>
</evidence>
<dbReference type="Gene3D" id="3.90.550.10">
    <property type="entry name" value="Spore Coat Polysaccharide Biosynthesis Protein SpsA, Chain A"/>
    <property type="match status" value="1"/>
</dbReference>
<dbReference type="PANTHER" id="PTHR43685:SF2">
    <property type="entry name" value="GLYCOSYLTRANSFERASE 2-LIKE DOMAIN-CONTAINING PROTEIN"/>
    <property type="match status" value="1"/>
</dbReference>
<dbReference type="SUPFAM" id="SSF53448">
    <property type="entry name" value="Nucleotide-diphospho-sugar transferases"/>
    <property type="match status" value="1"/>
</dbReference>
<evidence type="ECO:0000259" key="1">
    <source>
        <dbReference type="Pfam" id="PF00535"/>
    </source>
</evidence>
<feature type="domain" description="Glycosyltransferase 2-like" evidence="1">
    <location>
        <begin position="28"/>
        <end position="142"/>
    </location>
</feature>
<dbReference type="InterPro" id="IPR029044">
    <property type="entry name" value="Nucleotide-diphossugar_trans"/>
</dbReference>
<name>A0A417Z594_9MICO</name>
<dbReference type="InterPro" id="IPR050834">
    <property type="entry name" value="Glycosyltransf_2"/>
</dbReference>
<dbReference type="Proteomes" id="UP000285376">
    <property type="component" value="Unassembled WGS sequence"/>
</dbReference>
<keyword evidence="2" id="KW-0808">Transferase</keyword>
<dbReference type="Pfam" id="PF00535">
    <property type="entry name" value="Glycos_transf_2"/>
    <property type="match status" value="1"/>
</dbReference>
<proteinExistence type="predicted"/>
<dbReference type="PANTHER" id="PTHR43685">
    <property type="entry name" value="GLYCOSYLTRANSFERASE"/>
    <property type="match status" value="1"/>
</dbReference>
<protein>
    <submittedName>
        <fullName evidence="2">Glycosyltransferase family 2 protein</fullName>
    </submittedName>
</protein>
<comment type="caution">
    <text evidence="2">The sequence shown here is derived from an EMBL/GenBank/DDBJ whole genome shotgun (WGS) entry which is preliminary data.</text>
</comment>
<dbReference type="CDD" id="cd00761">
    <property type="entry name" value="Glyco_tranf_GTA_type"/>
    <property type="match status" value="1"/>
</dbReference>
<evidence type="ECO:0000313" key="3">
    <source>
        <dbReference type="Proteomes" id="UP000285376"/>
    </source>
</evidence>